<comment type="function">
    <text evidence="6">One of the shell proteins of the carboxysome, a polyhedral inclusion where RuBisCO (ribulose bisphosphate carboxylase, rbcL-rbcS) is sequestered. Assembles into hexamers which make sheets that form the facets of the polyhedral carboxysome. The hexamer central pore probably regulates metabolite flux.</text>
</comment>
<dbReference type="AlphaFoldDB" id="A0A6B3NJ18"/>
<keyword evidence="4 6" id="KW-1282">Carboxysome</keyword>
<dbReference type="CDD" id="cd07057">
    <property type="entry name" value="BMC_CcmK"/>
    <property type="match status" value="1"/>
</dbReference>
<reference evidence="8" key="1">
    <citation type="submission" date="2019-11" db="EMBL/GenBank/DDBJ databases">
        <title>Genomic insights into an expanded diversity of filamentous marine cyanobacteria reveals the extraordinary biosynthetic potential of Moorea and Okeania.</title>
        <authorList>
            <person name="Ferreira Leao T."/>
            <person name="Wang M."/>
            <person name="Moss N."/>
            <person name="Da Silva R."/>
            <person name="Sanders J."/>
            <person name="Nurk S."/>
            <person name="Gurevich A."/>
            <person name="Humphrey G."/>
            <person name="Reher R."/>
            <person name="Zhu Q."/>
            <person name="Belda-Ferre P."/>
            <person name="Glukhov E."/>
            <person name="Rex R."/>
            <person name="Dorrestein P.C."/>
            <person name="Knight R."/>
            <person name="Pevzner P."/>
            <person name="Gerwick W.H."/>
            <person name="Gerwick L."/>
        </authorList>
    </citation>
    <scope>NUCLEOTIDE SEQUENCE</scope>
    <source>
        <strain evidence="8">SIO1C4</strain>
    </source>
</reference>
<dbReference type="InterPro" id="IPR044872">
    <property type="entry name" value="CcmK/CsoS1_BMC"/>
</dbReference>
<comment type="caution">
    <text evidence="8">The sequence shown here is derived from an EMBL/GenBank/DDBJ whole genome shotgun (WGS) entry which is preliminary data.</text>
</comment>
<dbReference type="InterPro" id="IPR046380">
    <property type="entry name" value="CcmK"/>
</dbReference>
<dbReference type="PROSITE" id="PS51930">
    <property type="entry name" value="BMC_2"/>
    <property type="match status" value="1"/>
</dbReference>
<evidence type="ECO:0000256" key="6">
    <source>
        <dbReference type="HAMAP-Rule" id="MF_00854"/>
    </source>
</evidence>
<evidence type="ECO:0000256" key="3">
    <source>
        <dbReference type="ARBA" id="ARBA00023587"/>
    </source>
</evidence>
<name>A0A6B3NJ18_9CYAN</name>
<comment type="subcellular location">
    <subcellularLocation>
        <location evidence="3 6">Carboxysome</location>
    </subcellularLocation>
</comment>
<feature type="domain" description="BMC" evidence="7">
    <location>
        <begin position="4"/>
        <end position="90"/>
    </location>
</feature>
<organism evidence="8">
    <name type="scientific">Symploca sp. SIO1C4</name>
    <dbReference type="NCBI Taxonomy" id="2607765"/>
    <lineage>
        <taxon>Bacteria</taxon>
        <taxon>Bacillati</taxon>
        <taxon>Cyanobacteriota</taxon>
        <taxon>Cyanophyceae</taxon>
        <taxon>Coleofasciculales</taxon>
        <taxon>Coleofasciculaceae</taxon>
        <taxon>Symploca</taxon>
    </lineage>
</organism>
<keyword evidence="2 6" id="KW-0120">Carbon dioxide fixation</keyword>
<proteinExistence type="inferred from homology"/>
<dbReference type="GO" id="GO:0043886">
    <property type="term" value="F:structural constituent of carboxysome shell"/>
    <property type="evidence" value="ECO:0007669"/>
    <property type="project" value="UniProtKB-UniRule"/>
</dbReference>
<evidence type="ECO:0000259" key="7">
    <source>
        <dbReference type="PROSITE" id="PS51930"/>
    </source>
</evidence>
<dbReference type="InterPro" id="IPR050575">
    <property type="entry name" value="BMC_shell"/>
</dbReference>
<keyword evidence="5" id="KW-1283">Bacterial microcompartment</keyword>
<evidence type="ECO:0000256" key="5">
    <source>
        <dbReference type="ARBA" id="ARBA00024446"/>
    </source>
</evidence>
<dbReference type="SMART" id="SM00877">
    <property type="entry name" value="BMC"/>
    <property type="match status" value="1"/>
</dbReference>
<dbReference type="Gene3D" id="3.30.70.1710">
    <property type="match status" value="1"/>
</dbReference>
<dbReference type="Pfam" id="PF00936">
    <property type="entry name" value="BMC"/>
    <property type="match status" value="1"/>
</dbReference>
<dbReference type="SUPFAM" id="SSF143414">
    <property type="entry name" value="CcmK-like"/>
    <property type="match status" value="1"/>
</dbReference>
<evidence type="ECO:0000256" key="2">
    <source>
        <dbReference type="ARBA" id="ARBA00023300"/>
    </source>
</evidence>
<comment type="subunit">
    <text evidence="6">Homohexamer. Interacts with CcmN and CcmO in the carboxysome.</text>
</comment>
<evidence type="ECO:0000256" key="1">
    <source>
        <dbReference type="ARBA" id="ARBA00022531"/>
    </source>
</evidence>
<dbReference type="PANTHER" id="PTHR33941:SF13">
    <property type="entry name" value="CARBOXYSOME SHELL PROTEIN CCMK4"/>
    <property type="match status" value="1"/>
</dbReference>
<protein>
    <recommendedName>
        <fullName evidence="6">Carboxysome shell protein CcmK</fullName>
    </recommendedName>
    <alternativeName>
        <fullName evidence="6">Carbon dioxide-concentrating mechanism protein CcmK</fullName>
    </alternativeName>
</protein>
<comment type="similarity">
    <text evidence="6">Belongs to the bacterial microcompartments protein family. CcmK subfamily.</text>
</comment>
<dbReference type="InterPro" id="IPR037233">
    <property type="entry name" value="CcmK-like_sf"/>
</dbReference>
<dbReference type="InterPro" id="IPR000249">
    <property type="entry name" value="BMC_dom"/>
</dbReference>
<dbReference type="GO" id="GO:0015977">
    <property type="term" value="P:carbon fixation"/>
    <property type="evidence" value="ECO:0007669"/>
    <property type="project" value="UniProtKB-UniRule"/>
</dbReference>
<dbReference type="PANTHER" id="PTHR33941">
    <property type="entry name" value="PROPANEDIOL UTILIZATION PROTEIN PDUA"/>
    <property type="match status" value="1"/>
</dbReference>
<dbReference type="HAMAP" id="MF_00854">
    <property type="entry name" value="CcmK"/>
    <property type="match status" value="1"/>
</dbReference>
<sequence>MPAAVGVVETLGFPGVLAAADAMVKAGEVTIADYGRNESGRFMVTVRGKISEVTVAVAAGIEAVEKTYGAQLTSHYIIPNPNENVETVLPIDFTEQSEPFRTF</sequence>
<dbReference type="GO" id="GO:0015979">
    <property type="term" value="P:photosynthesis"/>
    <property type="evidence" value="ECO:0007669"/>
    <property type="project" value="UniProtKB-KW"/>
</dbReference>
<gene>
    <name evidence="6" type="primary">ccmK</name>
    <name evidence="8" type="ORF">F6J89_21355</name>
</gene>
<dbReference type="EMBL" id="JAAHFQ010000486">
    <property type="protein sequence ID" value="NER30094.1"/>
    <property type="molecule type" value="Genomic_DNA"/>
</dbReference>
<evidence type="ECO:0000256" key="4">
    <source>
        <dbReference type="ARBA" id="ARBA00023669"/>
    </source>
</evidence>
<comment type="domain">
    <text evidence="6">The tight homohexamer forms a small pore which is positively charged.</text>
</comment>
<accession>A0A6B3NJ18</accession>
<dbReference type="GO" id="GO:0031470">
    <property type="term" value="C:carboxysome"/>
    <property type="evidence" value="ECO:0007669"/>
    <property type="project" value="UniProtKB-SubCell"/>
</dbReference>
<evidence type="ECO:0000313" key="8">
    <source>
        <dbReference type="EMBL" id="NER30094.1"/>
    </source>
</evidence>
<keyword evidence="1 6" id="KW-0602">Photosynthesis</keyword>